<dbReference type="InterPro" id="IPR050206">
    <property type="entry name" value="FtsK/SpoIIIE/SftA"/>
</dbReference>
<keyword evidence="6" id="KW-0132">Cell division</keyword>
<feature type="domain" description="FtsK" evidence="5">
    <location>
        <begin position="42"/>
        <end position="222"/>
    </location>
</feature>
<evidence type="ECO:0000256" key="1">
    <source>
        <dbReference type="ARBA" id="ARBA00022741"/>
    </source>
</evidence>
<feature type="binding site" evidence="3">
    <location>
        <begin position="58"/>
        <end position="65"/>
    </location>
    <ligand>
        <name>ATP</name>
        <dbReference type="ChEBI" id="CHEBI:30616"/>
    </ligand>
</feature>
<dbReference type="Proteomes" id="UP001165283">
    <property type="component" value="Unassembled WGS sequence"/>
</dbReference>
<organism evidence="6 7">
    <name type="scientific">Pseudonocardia humida</name>
    <dbReference type="NCBI Taxonomy" id="2800819"/>
    <lineage>
        <taxon>Bacteria</taxon>
        <taxon>Bacillati</taxon>
        <taxon>Actinomycetota</taxon>
        <taxon>Actinomycetes</taxon>
        <taxon>Pseudonocardiales</taxon>
        <taxon>Pseudonocardiaceae</taxon>
        <taxon>Pseudonocardia</taxon>
    </lineage>
</organism>
<feature type="region of interest" description="Disordered" evidence="4">
    <location>
        <begin position="1"/>
        <end position="24"/>
    </location>
</feature>
<keyword evidence="2 3" id="KW-0067">ATP-binding</keyword>
<dbReference type="InterPro" id="IPR027417">
    <property type="entry name" value="P-loop_NTPase"/>
</dbReference>
<evidence type="ECO:0000259" key="5">
    <source>
        <dbReference type="PROSITE" id="PS50901"/>
    </source>
</evidence>
<proteinExistence type="predicted"/>
<dbReference type="RefSeq" id="WP_252441080.1">
    <property type="nucleotide sequence ID" value="NZ_JAGSOV010000041.1"/>
</dbReference>
<feature type="compositionally biased region" description="Basic residues" evidence="4">
    <location>
        <begin position="7"/>
        <end position="16"/>
    </location>
</feature>
<keyword evidence="6" id="KW-0131">Cell cycle</keyword>
<dbReference type="InterPro" id="IPR003593">
    <property type="entry name" value="AAA+_ATPase"/>
</dbReference>
<evidence type="ECO:0000256" key="3">
    <source>
        <dbReference type="PROSITE-ProRule" id="PRU00289"/>
    </source>
</evidence>
<evidence type="ECO:0000256" key="4">
    <source>
        <dbReference type="SAM" id="MobiDB-lite"/>
    </source>
</evidence>
<accession>A0ABT1A342</accession>
<gene>
    <name evidence="6" type="ORF">KDL28_20450</name>
</gene>
<comment type="caution">
    <text evidence="6">The sequence shown here is derived from an EMBL/GenBank/DDBJ whole genome shotgun (WGS) entry which is preliminary data.</text>
</comment>
<keyword evidence="1 3" id="KW-0547">Nucleotide-binding</keyword>
<dbReference type="InterPro" id="IPR002543">
    <property type="entry name" value="FtsK_dom"/>
</dbReference>
<dbReference type="SMART" id="SM00382">
    <property type="entry name" value="AAA"/>
    <property type="match status" value="1"/>
</dbReference>
<dbReference type="PANTHER" id="PTHR22683:SF41">
    <property type="entry name" value="DNA TRANSLOCASE FTSK"/>
    <property type="match status" value="1"/>
</dbReference>
<protein>
    <submittedName>
        <fullName evidence="6">Cell division protein FtsK</fullName>
    </submittedName>
</protein>
<dbReference type="PROSITE" id="PS50901">
    <property type="entry name" value="FTSK"/>
    <property type="match status" value="1"/>
</dbReference>
<name>A0ABT1A342_9PSEU</name>
<sequence>MSDHYWNRRRRRRTRTTRNGGPRDLRGLSIYDPIEFGIDENGEPVEVTLAYRNLLIGGEPGSGKSSLLNTIIAHAALACDATLWLFDGKLVELGLWRSIADIFVGNDMTDALNRLRQLQAEMELRYRLLEAVQRRKIMPTDALDVIVCVIDELAYYTATTGTKEEQEMFRALVRDLVARGRAAGIIVVAATQRPSADIIPTSLRDLFGYRVAFRCTTDSSSDIILSVGWASEGYSAKTIDPQALGVGWLLAEGGIPRRFKAAYLTDGLIRAVIAAALHLRRGPAA</sequence>
<reference evidence="6" key="1">
    <citation type="submission" date="2021-04" db="EMBL/GenBank/DDBJ databases">
        <title>Pseudonocardia sp. nov., isolated from sandy soil of mangrove forest.</title>
        <authorList>
            <person name="Zan Z."/>
            <person name="Huang R."/>
            <person name="Liu W."/>
        </authorList>
    </citation>
    <scope>NUCLEOTIDE SEQUENCE</scope>
    <source>
        <strain evidence="6">S2-4</strain>
    </source>
</reference>
<dbReference type="GO" id="GO:0051301">
    <property type="term" value="P:cell division"/>
    <property type="evidence" value="ECO:0007669"/>
    <property type="project" value="UniProtKB-KW"/>
</dbReference>
<dbReference type="Pfam" id="PF01580">
    <property type="entry name" value="FtsK_SpoIIIE"/>
    <property type="match status" value="1"/>
</dbReference>
<dbReference type="EMBL" id="JAGSOV010000041">
    <property type="protein sequence ID" value="MCO1657433.1"/>
    <property type="molecule type" value="Genomic_DNA"/>
</dbReference>
<evidence type="ECO:0000313" key="6">
    <source>
        <dbReference type="EMBL" id="MCO1657433.1"/>
    </source>
</evidence>
<dbReference type="PANTHER" id="PTHR22683">
    <property type="entry name" value="SPORULATION PROTEIN RELATED"/>
    <property type="match status" value="1"/>
</dbReference>
<evidence type="ECO:0000313" key="7">
    <source>
        <dbReference type="Proteomes" id="UP001165283"/>
    </source>
</evidence>
<evidence type="ECO:0000256" key="2">
    <source>
        <dbReference type="ARBA" id="ARBA00022840"/>
    </source>
</evidence>
<dbReference type="Gene3D" id="3.40.50.300">
    <property type="entry name" value="P-loop containing nucleotide triphosphate hydrolases"/>
    <property type="match status" value="1"/>
</dbReference>
<dbReference type="SUPFAM" id="SSF52540">
    <property type="entry name" value="P-loop containing nucleoside triphosphate hydrolases"/>
    <property type="match status" value="1"/>
</dbReference>
<keyword evidence="7" id="KW-1185">Reference proteome</keyword>